<protein>
    <submittedName>
        <fullName evidence="1">Uncharacterized protein</fullName>
    </submittedName>
</protein>
<evidence type="ECO:0000313" key="1">
    <source>
        <dbReference type="EMBL" id="MBB1486728.1"/>
    </source>
</evidence>
<name>A0A839IP55_9GAMM</name>
<keyword evidence="2" id="KW-1185">Reference proteome</keyword>
<dbReference type="Proteomes" id="UP000565262">
    <property type="component" value="Unassembled WGS sequence"/>
</dbReference>
<sequence>MQNNIYSIYSQTSSSRAEDNARSLSYEFAWCEQVIETRLRQYAGQDDDCPPIRDITPPVHHRDDSEFACFVRQHQLNFIERLILILALAPAIKPRMLDPLLQPNEALNRPYTEFGCCFEDDGVFASGETLAFLLSGDELDGRFQVQHYLLVTIQPALNYLLP</sequence>
<comment type="caution">
    <text evidence="1">The sequence shown here is derived from an EMBL/GenBank/DDBJ whole genome shotgun (WGS) entry which is preliminary data.</text>
</comment>
<dbReference type="AlphaFoldDB" id="A0A839IP55"/>
<organism evidence="1 2">
    <name type="scientific">Oceanospirillum sediminis</name>
    <dbReference type="NCBI Taxonomy" id="2760088"/>
    <lineage>
        <taxon>Bacteria</taxon>
        <taxon>Pseudomonadati</taxon>
        <taxon>Pseudomonadota</taxon>
        <taxon>Gammaproteobacteria</taxon>
        <taxon>Oceanospirillales</taxon>
        <taxon>Oceanospirillaceae</taxon>
        <taxon>Oceanospirillum</taxon>
    </lineage>
</organism>
<evidence type="ECO:0000313" key="2">
    <source>
        <dbReference type="Proteomes" id="UP000565262"/>
    </source>
</evidence>
<dbReference type="EMBL" id="JACJFM010000008">
    <property type="protein sequence ID" value="MBB1486728.1"/>
    <property type="molecule type" value="Genomic_DNA"/>
</dbReference>
<proteinExistence type="predicted"/>
<dbReference type="RefSeq" id="WP_182808501.1">
    <property type="nucleotide sequence ID" value="NZ_JACJFM010000008.1"/>
</dbReference>
<reference evidence="1 2" key="1">
    <citation type="submission" date="2020-08" db="EMBL/GenBank/DDBJ databases">
        <title>Oceanospirillum sp. nov. isolated from marine sediment.</title>
        <authorList>
            <person name="Ji X."/>
        </authorList>
    </citation>
    <scope>NUCLEOTIDE SEQUENCE [LARGE SCALE GENOMIC DNA]</scope>
    <source>
        <strain evidence="1 2">D5</strain>
    </source>
</reference>
<accession>A0A839IP55</accession>
<gene>
    <name evidence="1" type="ORF">H4O21_08915</name>
</gene>